<dbReference type="PATRIC" id="fig|1280954.3.peg.284"/>
<accession>A0A062VQR8</accession>
<dbReference type="SUPFAM" id="SSF53448">
    <property type="entry name" value="Nucleotide-diphospho-sugar transferases"/>
    <property type="match status" value="1"/>
</dbReference>
<feature type="domain" description="Glycosyltransferase 2-like" evidence="3">
    <location>
        <begin position="635"/>
        <end position="756"/>
    </location>
</feature>
<keyword evidence="5" id="KW-1185">Reference proteome</keyword>
<dbReference type="SUPFAM" id="SSF52540">
    <property type="entry name" value="P-loop containing nucleoside triphosphate hydrolases"/>
    <property type="match status" value="1"/>
</dbReference>
<dbReference type="InterPro" id="IPR029044">
    <property type="entry name" value="Nucleotide-diphossugar_trans"/>
</dbReference>
<dbReference type="InterPro" id="IPR001173">
    <property type="entry name" value="Glyco_trans_2-like"/>
</dbReference>
<dbReference type="Gene3D" id="3.90.550.10">
    <property type="entry name" value="Spore Coat Polysaccharide Biosynthesis Protein SpsA, Chain A"/>
    <property type="match status" value="1"/>
</dbReference>
<protein>
    <submittedName>
        <fullName evidence="4">Glycosyl transferase family protein</fullName>
    </submittedName>
</protein>
<dbReference type="AlphaFoldDB" id="A0A062VQR8"/>
<dbReference type="eggNOG" id="COG0438">
    <property type="taxonomic scope" value="Bacteria"/>
</dbReference>
<evidence type="ECO:0000256" key="1">
    <source>
        <dbReference type="SAM" id="Coils"/>
    </source>
</evidence>
<evidence type="ECO:0000259" key="3">
    <source>
        <dbReference type="Pfam" id="PF00535"/>
    </source>
</evidence>
<dbReference type="Gene3D" id="3.40.50.2000">
    <property type="entry name" value="Glycogen Phosphorylase B"/>
    <property type="match status" value="1"/>
</dbReference>
<sequence length="1265" mass="140097">MPAEGGLQRHTAAHGHLRPDGADEAGKRIILVLAMHRSGSSMITRALKVLGVELGDRLMPPVAGENDTGFWEDTDIVELNETLLARAGRRWDSLEPLNEGALEGPEFSDLRQQAGALIARKMAAGAVFGFKDPRTAILFPFWRCVLEDMGITPAFVIPVRNPLEAAASLQRRNGFDMEKGVALWARHMIEAVGLTEGACRVFVDYSAVLEDPVAQLARMASILDLPMPPETSEEVSAFASGFVSRDLRHNVIGRRELTRSGLAARFVEELYDDLVAFARTETGASAIGDPARWAGILEGFRATRPLLRQIDRMTLRQEVQGRELEGLARQVAQQQAAAEAALSELSDARERAALLEAERREEKKRFEAEREGLVSELEEAETRGRARIEALRAEMRERLSAAESVHEQYRADMARDQAAEASALAAERAHALQVITDLERDLKREQVVSLERHRALGAALAEAHALRTSTTWKLAAPVRRLGQMAPGMIRAARLALKVIWWTLTLQLGARIAARRDRRRLEAQRSASPQSVYGTAPERRSGESIPASSQTAAGAGYAYAPFDPQPVARLLAEVAPGQAFHEEWLDHCAAFPLPFQAEARRQEPAQLSDGQARDWISRCAQLGGRLGPVLAVPDVTIIVPVYNQLPFTLSVIASVYRWPSRYTFEIIIADDGSHDQTRWLDNATLPRVRVIHNPQNLGFLRNCNEAASHARGRHIVLLNNDTIVLPGWLDGLVDTLEANPDIGLVGSKLIFPDARVQEVGGIVWQDGSAWNYGRGQNPMEPYLSFMRDCDYCSGASIGVRRADWEALGGFDAQTYENAYYEDTDLAFRIREAGKRVVVQPLSRLVHFEGISSGTDTGTGIKKYQVTNGERFHARWQKVLAAHRPNGQHPELERERSVRRRLLVIDTVTPTPDRDAGSLITFEMMRGFQQEGWRVSFVPEDNFAYLPPQTLALQQAGIEALYWPFYADMEDLLNKRGDEFDAVLIFRVTSTRKHLDLIRRKLPGKPVFYHVADLHHLRERREAELKGDTGLLRRSEQTRKDEVDAVRKSDVTIVHSEQEKEILKELVPGSEVYVFPWIAEPAGVLPGPEPRSGITFVGGFNHPPNADAVLWFAGDVWPLIIDRKPDARLTIIGPNAPAAVEALGQDPRIDVLGWVPDLQPYLDRARLSIAPLRYGAGVKGKVVSSLAAGLPVVTTPIGAEGMGLTSGVDAEIAESPAAMADAVLRLLEDDAHWQRLSRGGLDFVERHYSRARARERIGEILALGGVT</sequence>
<reference evidence="4 5" key="1">
    <citation type="journal article" date="2014" name="Antonie Van Leeuwenhoek">
        <title>Hyphomonas beringensis sp. nov. and Hyphomonas chukchiensis sp. nov., isolated from surface seawater of the Bering Sea and Chukchi Sea.</title>
        <authorList>
            <person name="Li C."/>
            <person name="Lai Q."/>
            <person name="Li G."/>
            <person name="Dong C."/>
            <person name="Wang J."/>
            <person name="Liao Y."/>
            <person name="Shao Z."/>
        </authorList>
    </citation>
    <scope>NUCLEOTIDE SEQUENCE [LARGE SCALE GENOMIC DNA]</scope>
    <source>
        <strain evidence="4 5">PS728</strain>
    </source>
</reference>
<dbReference type="Pfam" id="PF13692">
    <property type="entry name" value="Glyco_trans_1_4"/>
    <property type="match status" value="1"/>
</dbReference>
<dbReference type="CDD" id="cd03801">
    <property type="entry name" value="GT4_PimA-like"/>
    <property type="match status" value="1"/>
</dbReference>
<dbReference type="Gene3D" id="3.40.50.300">
    <property type="entry name" value="P-loop containing nucleotide triphosphate hydrolases"/>
    <property type="match status" value="1"/>
</dbReference>
<dbReference type="CDD" id="cd04186">
    <property type="entry name" value="GT_2_like_c"/>
    <property type="match status" value="1"/>
</dbReference>
<dbReference type="eggNOG" id="COG3551">
    <property type="taxonomic scope" value="Bacteria"/>
</dbReference>
<gene>
    <name evidence="4" type="ORF">HPO_01380</name>
</gene>
<dbReference type="PANTHER" id="PTHR43179:SF7">
    <property type="entry name" value="RHAMNOSYLTRANSFERASE WBBL"/>
    <property type="match status" value="1"/>
</dbReference>
<dbReference type="InterPro" id="IPR027417">
    <property type="entry name" value="P-loop_NTPase"/>
</dbReference>
<dbReference type="GO" id="GO:0016740">
    <property type="term" value="F:transferase activity"/>
    <property type="evidence" value="ECO:0007669"/>
    <property type="project" value="UniProtKB-KW"/>
</dbReference>
<dbReference type="eggNOG" id="COG1216">
    <property type="taxonomic scope" value="Bacteria"/>
</dbReference>
<dbReference type="SUPFAM" id="SSF53756">
    <property type="entry name" value="UDP-Glycosyltransferase/glycogen phosphorylase"/>
    <property type="match status" value="1"/>
</dbReference>
<evidence type="ECO:0000313" key="5">
    <source>
        <dbReference type="Proteomes" id="UP000027100"/>
    </source>
</evidence>
<keyword evidence="4" id="KW-0808">Transferase</keyword>
<evidence type="ECO:0000256" key="2">
    <source>
        <dbReference type="SAM" id="MobiDB-lite"/>
    </source>
</evidence>
<dbReference type="EMBL" id="ARYM01000001">
    <property type="protein sequence ID" value="KDA00639.1"/>
    <property type="molecule type" value="Genomic_DNA"/>
</dbReference>
<dbReference type="PANTHER" id="PTHR43179">
    <property type="entry name" value="RHAMNOSYLTRANSFERASE WBBL"/>
    <property type="match status" value="1"/>
</dbReference>
<dbReference type="OrthoDB" id="9771846at2"/>
<proteinExistence type="predicted"/>
<dbReference type="STRING" id="1280954.HPO_01380"/>
<dbReference type="Pfam" id="PF00535">
    <property type="entry name" value="Glycos_transf_2"/>
    <property type="match status" value="1"/>
</dbReference>
<comment type="caution">
    <text evidence="4">The sequence shown here is derived from an EMBL/GenBank/DDBJ whole genome shotgun (WGS) entry which is preliminary data.</text>
</comment>
<evidence type="ECO:0000313" key="4">
    <source>
        <dbReference type="EMBL" id="KDA00639.1"/>
    </source>
</evidence>
<dbReference type="RefSeq" id="WP_051612151.1">
    <property type="nucleotide sequence ID" value="NZ_ARYM01000001.1"/>
</dbReference>
<feature type="coiled-coil region" evidence="1">
    <location>
        <begin position="324"/>
        <end position="412"/>
    </location>
</feature>
<keyword evidence="1" id="KW-0175">Coiled coil</keyword>
<feature type="region of interest" description="Disordered" evidence="2">
    <location>
        <begin position="1"/>
        <end position="20"/>
    </location>
</feature>
<feature type="region of interest" description="Disordered" evidence="2">
    <location>
        <begin position="519"/>
        <end position="547"/>
    </location>
</feature>
<organism evidence="4 5">
    <name type="scientific">Hyphomonas polymorpha PS728</name>
    <dbReference type="NCBI Taxonomy" id="1280954"/>
    <lineage>
        <taxon>Bacteria</taxon>
        <taxon>Pseudomonadati</taxon>
        <taxon>Pseudomonadota</taxon>
        <taxon>Alphaproteobacteria</taxon>
        <taxon>Hyphomonadales</taxon>
        <taxon>Hyphomonadaceae</taxon>
        <taxon>Hyphomonas</taxon>
    </lineage>
</organism>
<name>A0A062VQR8_9PROT</name>
<dbReference type="Proteomes" id="UP000027100">
    <property type="component" value="Unassembled WGS sequence"/>
</dbReference>